<keyword evidence="3" id="KW-1185">Reference proteome</keyword>
<name>A0ABN6VUJ5_9BACT</name>
<gene>
    <name evidence="2" type="ORF">GURASL_07550</name>
</gene>
<dbReference type="RefSeq" id="WP_282001907.1">
    <property type="nucleotide sequence ID" value="NZ_AP027151.1"/>
</dbReference>
<feature type="chain" id="PRO_5046655125" description="Outer membrane beta-barrel protein" evidence="1">
    <location>
        <begin position="33"/>
        <end position="436"/>
    </location>
</feature>
<dbReference type="Proteomes" id="UP001317705">
    <property type="component" value="Chromosome"/>
</dbReference>
<dbReference type="EMBL" id="AP027151">
    <property type="protein sequence ID" value="BDV41832.1"/>
    <property type="molecule type" value="Genomic_DNA"/>
</dbReference>
<sequence length="436" mass="47569">MNSNDLKTSRSIPRLAGLVCACALLAGIPGGAAAVSISGQTDTIFRLGQSAVEKRDLYPLYEYLRLSVTNIDKNGNLSFHIGGWGRADLADKTTDRYTDTDLQYGFLSYRPAQNNLVLNAGRQFVTEGVAAERLDGLYLRSDLAAGFGAALFVGSPVVTEPNFNGGDLVYGGRISHSYGNYYTIGLSALQTDYAGSRLREEEGVDLWLRPFASVEVVGRSSYNSITSGWMEHAYTVSYTPRDRLRITADLAAINYEDYFYHVTTSALSLTNGILDPREKMLAVGGGVSYTPISALTLAADYRNYGYDIAGDADYFGGKATVTVAGFAAGLSVHRMSGESDRLRYDEYRLFASKKLGKADLTVDFFDIDYDRSINGIKNTFSLAGAATYEITDQFKVGADVDYSRNPDFDNEVRGLVKISYVFDATYRAEGGGKSEK</sequence>
<evidence type="ECO:0008006" key="4">
    <source>
        <dbReference type="Google" id="ProtNLM"/>
    </source>
</evidence>
<evidence type="ECO:0000256" key="1">
    <source>
        <dbReference type="SAM" id="SignalP"/>
    </source>
</evidence>
<protein>
    <recommendedName>
        <fullName evidence="4">Outer membrane beta-barrel protein</fullName>
    </recommendedName>
</protein>
<keyword evidence="1" id="KW-0732">Signal</keyword>
<reference evidence="2 3" key="1">
    <citation type="submission" date="2022-12" db="EMBL/GenBank/DDBJ databases">
        <title>Polyphasic characterization of Geotalea uranireducens NIT-SL11 newly isolated from a complex of sewage sludge and microbially reduced graphene oxide.</title>
        <authorList>
            <person name="Xie L."/>
            <person name="Yoshida N."/>
            <person name="Meng L."/>
        </authorList>
    </citation>
    <scope>NUCLEOTIDE SEQUENCE [LARGE SCALE GENOMIC DNA]</scope>
    <source>
        <strain evidence="2 3">NIT-SL11</strain>
    </source>
</reference>
<evidence type="ECO:0000313" key="3">
    <source>
        <dbReference type="Proteomes" id="UP001317705"/>
    </source>
</evidence>
<feature type="signal peptide" evidence="1">
    <location>
        <begin position="1"/>
        <end position="32"/>
    </location>
</feature>
<accession>A0ABN6VUJ5</accession>
<evidence type="ECO:0000313" key="2">
    <source>
        <dbReference type="EMBL" id="BDV41832.1"/>
    </source>
</evidence>
<proteinExistence type="predicted"/>
<organism evidence="2 3">
    <name type="scientific">Geotalea uraniireducens</name>
    <dbReference type="NCBI Taxonomy" id="351604"/>
    <lineage>
        <taxon>Bacteria</taxon>
        <taxon>Pseudomonadati</taxon>
        <taxon>Thermodesulfobacteriota</taxon>
        <taxon>Desulfuromonadia</taxon>
        <taxon>Geobacterales</taxon>
        <taxon>Geobacteraceae</taxon>
        <taxon>Geotalea</taxon>
    </lineage>
</organism>